<dbReference type="InterPro" id="IPR057601">
    <property type="entry name" value="Oar-like_b-barrel"/>
</dbReference>
<reference evidence="2 3" key="1">
    <citation type="journal article" date="2018" name="Front. Microbiol.">
        <title>Hydrolytic Capabilities as a Key to Environmental Success: Chitinolytic and Cellulolytic Acidobacteria From Acidic Sub-arctic Soils and Boreal Peatlands.</title>
        <authorList>
            <person name="Belova S.E."/>
            <person name="Ravin N.V."/>
            <person name="Pankratov T.A."/>
            <person name="Rakitin A.L."/>
            <person name="Ivanova A.A."/>
            <person name="Beletsky A.V."/>
            <person name="Mardanov A.V."/>
            <person name="Sinninghe Damste J.S."/>
            <person name="Dedysh S.N."/>
        </authorList>
    </citation>
    <scope>NUCLEOTIDE SEQUENCE [LARGE SCALE GENOMIC DNA]</scope>
    <source>
        <strain evidence="2 3">SBC82</strain>
    </source>
</reference>
<dbReference type="Gene3D" id="2.60.40.1120">
    <property type="entry name" value="Carboxypeptidase-like, regulatory domain"/>
    <property type="match status" value="1"/>
</dbReference>
<dbReference type="Pfam" id="PF13620">
    <property type="entry name" value="CarboxypepD_reg"/>
    <property type="match status" value="1"/>
</dbReference>
<dbReference type="SUPFAM" id="SSF49464">
    <property type="entry name" value="Carboxypeptidase regulatory domain-like"/>
    <property type="match status" value="1"/>
</dbReference>
<evidence type="ECO:0000313" key="2">
    <source>
        <dbReference type="EMBL" id="AXC12658.1"/>
    </source>
</evidence>
<dbReference type="SUPFAM" id="SSF56935">
    <property type="entry name" value="Porins"/>
    <property type="match status" value="1"/>
</dbReference>
<name>A0A2Z5G0J6_9BACT</name>
<dbReference type="KEGG" id="abas:ACPOL_3369"/>
<accession>A0A2Z5G0J6</accession>
<dbReference type="EMBL" id="CP030840">
    <property type="protein sequence ID" value="AXC12658.1"/>
    <property type="molecule type" value="Genomic_DNA"/>
</dbReference>
<dbReference type="Pfam" id="PF25183">
    <property type="entry name" value="OMP_b-brl_4"/>
    <property type="match status" value="1"/>
</dbReference>
<sequence length="1273" mass="136033">MNFNYTVFGQTRVVPSLIVALVFSLVFVAPQSARPQGTTATLGGIVVDPAGASIAEAEIKLTNTATGDTRQTTSNSSGAFSFSGVPSGDYQVRIEAKGFESYEQTDVHLDPGDQRTIRDIHLKLGTASESVTVTAATNQLNSDSGELSSTISAADIQHLAVEGRDVTELLKILPGMAIRNGTAAYNVNPENRSYDPSIVNFTGALGAYAGNGTPVNGTSLLTDGVDITDPGSYGIAIQNVNYDQVAEVKVQTGSFTADTARGPVVINAIGKSGGDKFHGALYTYARTSQLNSIDWIAGATGQGKPPDRQIYPGGSLGGPIRIPHTNFNRNNKLTFFVGAEEYAQRDIYAYGSASSATVSALVPTAGMRNGDFSQTQIEQYLGPFYQVPVAPGAACNVSIYNNLCNIPQTAPNGQPVVNGNIGPYMDAEAKLILNNMPLPNHTVTGTSSGDYNWVTTNLVNNNLYQVRGRVDYAVSDKNKLFASYSVERGKAYQPATQYGPNAQTTMGGLNSPGDGLESPLSSHVASANLTTVFGPTLTNELYVAGAYFSQVFNAREPAAYSKLPAIQASGNPYQGLYNNGSEALPSLTDYGTDGLPFLNLFDPTFGGIFTKKQIRMAGDNLSKLIGRHTLRAGVFYQYSSNPQASQQGTNGSITMYYLPANWVDPILGTVYNTDSNFPAGSTQVGTPGNYVADFAEGHVSGYSQSNIQVESNMYFWNFSGYIQDHWRVTPHLSVDLGIRLEHFTPWSDAHGVGFSIFDPQAYAAGTPSTSPGILYHKIDPTVPLTGVSGRAVWPEPRVGYSWDPFGRGTTMLRSGFGIYRQHDSFNDVNNALSTGLGQRSFNSPTFTSLATVHAYQSLASAPGAFTPDQNINGSLLKGDTQQPEVMTYNAAVDQQFNHGLTFEIAYAGNRSEHLLNSAFENVNALPAGALFSAQPNSRSDTAATAGMVYPFFTPSTNSPANTSLQNIDQAHIDSFKKYPLYNSVSAQQHNAYANYNGLQTVLNMQGAHGRLGVNYTWSKALGVVFGGDPTNYANDYNLLNLSRKHIFNVTYGVWTGELVKDRRLGILANGWELSGYAGFQSGANMPSLYGNNFGLGGTLTVPTGTTATLPGRSPSTCAANPCGVGVSPTLWIGTPDVNLQPALLGAPQGHGPHQYADPNSFGLPALGSNGSFHFGYMPAPPYFDADTSASKRFRLTEGSGIVFRFASFNVLNRPNTSFSGLASQEYTLLFNQTQTGADLGNIISGAKTSSTNFGTATYKTGRRIMEMSLRYEF</sequence>
<dbReference type="InterPro" id="IPR008969">
    <property type="entry name" value="CarboxyPept-like_regulatory"/>
</dbReference>
<proteinExistence type="predicted"/>
<evidence type="ECO:0000259" key="1">
    <source>
        <dbReference type="Pfam" id="PF25183"/>
    </source>
</evidence>
<dbReference type="AlphaFoldDB" id="A0A2Z5G0J6"/>
<dbReference type="Proteomes" id="UP000253606">
    <property type="component" value="Chromosome"/>
</dbReference>
<organism evidence="2 3">
    <name type="scientific">Acidisarcina polymorpha</name>
    <dbReference type="NCBI Taxonomy" id="2211140"/>
    <lineage>
        <taxon>Bacteria</taxon>
        <taxon>Pseudomonadati</taxon>
        <taxon>Acidobacteriota</taxon>
        <taxon>Terriglobia</taxon>
        <taxon>Terriglobales</taxon>
        <taxon>Acidobacteriaceae</taxon>
        <taxon>Acidisarcina</taxon>
    </lineage>
</organism>
<gene>
    <name evidence="2" type="ORF">ACPOL_3369</name>
</gene>
<keyword evidence="3" id="KW-1185">Reference proteome</keyword>
<feature type="domain" description="TonB-dependent transporter Oar-like beta-barrel" evidence="1">
    <location>
        <begin position="271"/>
        <end position="1263"/>
    </location>
</feature>
<evidence type="ECO:0000313" key="3">
    <source>
        <dbReference type="Proteomes" id="UP000253606"/>
    </source>
</evidence>
<protein>
    <submittedName>
        <fullName evidence="2">Oar protein</fullName>
    </submittedName>
</protein>